<keyword evidence="10" id="KW-1185">Reference proteome</keyword>
<evidence type="ECO:0000256" key="4">
    <source>
        <dbReference type="ARBA" id="ARBA00022692"/>
    </source>
</evidence>
<dbReference type="AlphaFoldDB" id="A0A7S8CDW2"/>
<comment type="similarity">
    <text evidence="7">Belongs to the drug/metabolite transporter (DMT) superfamily. Small multidrug resistance (SMR) (TC 2.A.7.1) family.</text>
</comment>
<evidence type="ECO:0000256" key="1">
    <source>
        <dbReference type="ARBA" id="ARBA00004651"/>
    </source>
</evidence>
<keyword evidence="2" id="KW-0813">Transport</keyword>
<reference evidence="9 10" key="1">
    <citation type="submission" date="2019-07" db="EMBL/GenBank/DDBJ databases">
        <title>Genome sequence of 2 isolates from Red Sea Mangroves.</title>
        <authorList>
            <person name="Sefrji F."/>
            <person name="Michoud G."/>
            <person name="Merlino G."/>
            <person name="Daffonchio D."/>
        </authorList>
    </citation>
    <scope>NUCLEOTIDE SEQUENCE [LARGE SCALE GENOMIC DNA]</scope>
    <source>
        <strain evidence="9 10">R1DC41</strain>
    </source>
</reference>
<dbReference type="RefSeq" id="WP_239672858.1">
    <property type="nucleotide sequence ID" value="NZ_CP049742.1"/>
</dbReference>
<sequence>MAWMYLILAGLFEVGLVTFMKLSDGFTKKIYLVLTLASGLTSFFLLSKALESIPLGLGYGIWTGIGAAGGVIFGMIFFGEKKDWRKILFVSMIIVGVMGLKMAG</sequence>
<feature type="transmembrane region" description="Helical" evidence="8">
    <location>
        <begin position="86"/>
        <end position="103"/>
    </location>
</feature>
<evidence type="ECO:0000256" key="5">
    <source>
        <dbReference type="ARBA" id="ARBA00022989"/>
    </source>
</evidence>
<feature type="transmembrane region" description="Helical" evidence="8">
    <location>
        <begin position="6"/>
        <end position="23"/>
    </location>
</feature>
<evidence type="ECO:0000313" key="10">
    <source>
        <dbReference type="Proteomes" id="UP000593626"/>
    </source>
</evidence>
<dbReference type="KEGG" id="mcui:G8O30_15165"/>
<dbReference type="Proteomes" id="UP000593626">
    <property type="component" value="Chromosome"/>
</dbReference>
<organism evidence="9 10">
    <name type="scientific">Mangrovibacillus cuniculi</name>
    <dbReference type="NCBI Taxonomy" id="2593652"/>
    <lineage>
        <taxon>Bacteria</taxon>
        <taxon>Bacillati</taxon>
        <taxon>Bacillota</taxon>
        <taxon>Bacilli</taxon>
        <taxon>Bacillales</taxon>
        <taxon>Bacillaceae</taxon>
        <taxon>Mangrovibacillus</taxon>
    </lineage>
</organism>
<evidence type="ECO:0000256" key="6">
    <source>
        <dbReference type="ARBA" id="ARBA00023136"/>
    </source>
</evidence>
<dbReference type="InterPro" id="IPR037185">
    <property type="entry name" value="EmrE-like"/>
</dbReference>
<dbReference type="Gene3D" id="1.10.3730.20">
    <property type="match status" value="1"/>
</dbReference>
<keyword evidence="4 7" id="KW-0812">Transmembrane</keyword>
<dbReference type="SUPFAM" id="SSF103481">
    <property type="entry name" value="Multidrug resistance efflux transporter EmrE"/>
    <property type="match status" value="1"/>
</dbReference>
<evidence type="ECO:0000313" key="9">
    <source>
        <dbReference type="EMBL" id="QPC48175.1"/>
    </source>
</evidence>
<evidence type="ECO:0000256" key="3">
    <source>
        <dbReference type="ARBA" id="ARBA00022475"/>
    </source>
</evidence>
<keyword evidence="3" id="KW-1003">Cell membrane</keyword>
<keyword evidence="5 8" id="KW-1133">Transmembrane helix</keyword>
<proteinExistence type="inferred from homology"/>
<dbReference type="PANTHER" id="PTHR30561:SF0">
    <property type="entry name" value="GUANIDINIUM EXPORTER"/>
    <property type="match status" value="1"/>
</dbReference>
<feature type="transmembrane region" description="Helical" evidence="8">
    <location>
        <begin position="30"/>
        <end position="47"/>
    </location>
</feature>
<dbReference type="InterPro" id="IPR000390">
    <property type="entry name" value="Small_drug/metabolite_transptr"/>
</dbReference>
<dbReference type="GO" id="GO:0005886">
    <property type="term" value="C:plasma membrane"/>
    <property type="evidence" value="ECO:0007669"/>
    <property type="project" value="UniProtKB-SubCell"/>
</dbReference>
<name>A0A7S8CDW2_9BACI</name>
<dbReference type="PANTHER" id="PTHR30561">
    <property type="entry name" value="SMR FAMILY PROTON-DEPENDENT DRUG EFFLUX TRANSPORTER SUGE"/>
    <property type="match status" value="1"/>
</dbReference>
<dbReference type="EMBL" id="CP049742">
    <property type="protein sequence ID" value="QPC48175.1"/>
    <property type="molecule type" value="Genomic_DNA"/>
</dbReference>
<protein>
    <submittedName>
        <fullName evidence="9">Multidrug efflux SMR transporter</fullName>
    </submittedName>
</protein>
<accession>A0A7S8CDW2</accession>
<dbReference type="GO" id="GO:0022857">
    <property type="term" value="F:transmembrane transporter activity"/>
    <property type="evidence" value="ECO:0007669"/>
    <property type="project" value="InterPro"/>
</dbReference>
<evidence type="ECO:0000256" key="8">
    <source>
        <dbReference type="SAM" id="Phobius"/>
    </source>
</evidence>
<dbReference type="InterPro" id="IPR045324">
    <property type="entry name" value="Small_multidrug_res"/>
</dbReference>
<feature type="transmembrane region" description="Helical" evidence="8">
    <location>
        <begin position="59"/>
        <end position="79"/>
    </location>
</feature>
<comment type="subcellular location">
    <subcellularLocation>
        <location evidence="1 7">Cell membrane</location>
        <topology evidence="1 7">Multi-pass membrane protein</topology>
    </subcellularLocation>
</comment>
<gene>
    <name evidence="9" type="ORF">G8O30_15165</name>
</gene>
<dbReference type="Pfam" id="PF00893">
    <property type="entry name" value="Multi_Drug_Res"/>
    <property type="match status" value="1"/>
</dbReference>
<evidence type="ECO:0000256" key="7">
    <source>
        <dbReference type="RuleBase" id="RU003942"/>
    </source>
</evidence>
<keyword evidence="6 8" id="KW-0472">Membrane</keyword>
<evidence type="ECO:0000256" key="2">
    <source>
        <dbReference type="ARBA" id="ARBA00022448"/>
    </source>
</evidence>
<dbReference type="FunFam" id="1.10.3730.20:FF:000001">
    <property type="entry name" value="Quaternary ammonium compound resistance transporter SugE"/>
    <property type="match status" value="1"/>
</dbReference>